<dbReference type="AlphaFoldDB" id="A0A4D6WWA4"/>
<gene>
    <name evidence="9" type="primary">ycf46</name>
</gene>
<reference evidence="9" key="2">
    <citation type="submission" date="2019-04" db="EMBL/GenBank/DDBJ databases">
        <authorList>
            <person name="Pasella M."/>
        </authorList>
    </citation>
    <scope>NUCLEOTIDE SEQUENCE</scope>
    <source>
        <strain evidence="9">15261_1</strain>
    </source>
</reference>
<accession>A0A4D6WWA4</accession>
<reference evidence="9" key="1">
    <citation type="journal article" date="2019" name="Mol. Phylogenet. Evol.">
        <title>Morphological evolution and classification of the red algal order Ceramiales inferred using plastid phylogenomics.</title>
        <authorList>
            <person name="Diaz-Tapia P."/>
            <person name="Pasella M.M."/>
            <person name="Verbruggen H."/>
            <person name="Maggs C.A."/>
        </authorList>
    </citation>
    <scope>NUCLEOTIDE SEQUENCE</scope>
    <source>
        <strain evidence="9">15261_1</strain>
    </source>
</reference>
<comment type="subcellular location">
    <subcellularLocation>
        <location evidence="1">Plastid</location>
        <location evidence="1">Chloroplast</location>
    </subcellularLocation>
</comment>
<evidence type="ECO:0000256" key="2">
    <source>
        <dbReference type="ARBA" id="ARBA00022528"/>
    </source>
</evidence>
<evidence type="ECO:0000259" key="8">
    <source>
        <dbReference type="SMART" id="SM00382"/>
    </source>
</evidence>
<name>A0A4D6WWA4_9FLOR</name>
<dbReference type="InterPro" id="IPR003593">
    <property type="entry name" value="AAA+_ATPase"/>
</dbReference>
<dbReference type="Pfam" id="PF00004">
    <property type="entry name" value="AAA"/>
    <property type="match status" value="1"/>
</dbReference>
<keyword evidence="5" id="KW-0067">ATP-binding</keyword>
<dbReference type="PANTHER" id="PTHR42960">
    <property type="entry name" value="YCF46 PROTEIN"/>
    <property type="match status" value="1"/>
</dbReference>
<feature type="domain" description="AAA+ ATPase" evidence="8">
    <location>
        <begin position="256"/>
        <end position="390"/>
    </location>
</feature>
<organism evidence="9">
    <name type="scientific">Haraldiophyllum bonnemaisonii</name>
    <dbReference type="NCBI Taxonomy" id="167977"/>
    <lineage>
        <taxon>Eukaryota</taxon>
        <taxon>Rhodophyta</taxon>
        <taxon>Florideophyceae</taxon>
        <taxon>Rhodymeniophycidae</taxon>
        <taxon>Ceramiales</taxon>
        <taxon>Delesseriaceae</taxon>
        <taxon>Haraldiophyllum</taxon>
    </lineage>
</organism>
<keyword evidence="2" id="KW-0150">Chloroplast</keyword>
<evidence type="ECO:0000256" key="7">
    <source>
        <dbReference type="ARBA" id="ARBA00040480"/>
    </source>
</evidence>
<dbReference type="GO" id="GO:0005524">
    <property type="term" value="F:ATP binding"/>
    <property type="evidence" value="ECO:0007669"/>
    <property type="project" value="UniProtKB-KW"/>
</dbReference>
<evidence type="ECO:0000256" key="3">
    <source>
        <dbReference type="ARBA" id="ARBA00022640"/>
    </source>
</evidence>
<evidence type="ECO:0000256" key="6">
    <source>
        <dbReference type="ARBA" id="ARBA00038088"/>
    </source>
</evidence>
<sequence>MNFKKKIKTLISSQNSFIYILTNEEDRLEYTINHINKTIFNKKIYIWDFIDGYKNNPNHTDNTKRNPLSALDIIQNKQNKKEEIFFLKDFHVFMNDLSIIRKIKNLSKWLKTNNKCIIISAPEIIIPNILKESIYLIKFPLPNRKEIQLEIERIIKILKINNKLSLEELSLAYRGFSINKIRQSISKTIINKEINKKILQDILNEKKELIEKTNILDFYNSSESIENLGGLNNLKKWLQIRSNNFSQKAQSYGIPTPKGILLTGIQGTGKSLCAKIISQEWNLPLVKLNISKIFMSILGESEKKIDEMLNICEQISPCILWIDEIDKIFTNHKDNDSGTSNRINNIFLTWLSEKHNNIFIVATANNIKNLPLEMIRKGRFDEIFFLNLPKFHERLDIFKIHLKKIRPLTWHKYNIYYLSKISKKFSGAEIEQSIIEAMQNSFYENREFSTKDIIQCIETMIPLAFTDEKTILKLELWCKSGKIKMA</sequence>
<dbReference type="PANTHER" id="PTHR42960:SF1">
    <property type="entry name" value="YCF46 PROTEIN"/>
    <property type="match status" value="1"/>
</dbReference>
<dbReference type="InterPro" id="IPR052381">
    <property type="entry name" value="AAA_domain_protein"/>
</dbReference>
<dbReference type="Gene3D" id="1.10.8.60">
    <property type="match status" value="1"/>
</dbReference>
<dbReference type="SMART" id="SM00382">
    <property type="entry name" value="AAA"/>
    <property type="match status" value="1"/>
</dbReference>
<geneLocation type="plastid" evidence="9"/>
<evidence type="ECO:0000256" key="1">
    <source>
        <dbReference type="ARBA" id="ARBA00004229"/>
    </source>
</evidence>
<dbReference type="InterPro" id="IPR003959">
    <property type="entry name" value="ATPase_AAA_core"/>
</dbReference>
<evidence type="ECO:0000256" key="4">
    <source>
        <dbReference type="ARBA" id="ARBA00022741"/>
    </source>
</evidence>
<protein>
    <recommendedName>
        <fullName evidence="7">Uncharacterized AAA domain-containing protein ycf46</fullName>
    </recommendedName>
</protein>
<dbReference type="SUPFAM" id="SSF52540">
    <property type="entry name" value="P-loop containing nucleoside triphosphate hydrolases"/>
    <property type="match status" value="1"/>
</dbReference>
<proteinExistence type="inferred from homology"/>
<dbReference type="GO" id="GO:0016887">
    <property type="term" value="F:ATP hydrolysis activity"/>
    <property type="evidence" value="ECO:0007669"/>
    <property type="project" value="InterPro"/>
</dbReference>
<dbReference type="InterPro" id="IPR027417">
    <property type="entry name" value="P-loop_NTPase"/>
</dbReference>
<keyword evidence="4" id="KW-0547">Nucleotide-binding</keyword>
<evidence type="ECO:0000313" key="9">
    <source>
        <dbReference type="EMBL" id="QCI06971.1"/>
    </source>
</evidence>
<keyword evidence="3 9" id="KW-0934">Plastid</keyword>
<dbReference type="Gene3D" id="3.40.50.300">
    <property type="entry name" value="P-loop containing nucleotide triphosphate hydrolases"/>
    <property type="match status" value="1"/>
</dbReference>
<dbReference type="EMBL" id="MK814670">
    <property type="protein sequence ID" value="QCI06971.1"/>
    <property type="molecule type" value="Genomic_DNA"/>
</dbReference>
<evidence type="ECO:0000256" key="5">
    <source>
        <dbReference type="ARBA" id="ARBA00022840"/>
    </source>
</evidence>
<comment type="similarity">
    <text evidence="6">Belongs to the AAA ATPase family. Highly divergent.</text>
</comment>
<dbReference type="GO" id="GO:0009507">
    <property type="term" value="C:chloroplast"/>
    <property type="evidence" value="ECO:0007669"/>
    <property type="project" value="UniProtKB-SubCell"/>
</dbReference>